<keyword evidence="1" id="KW-0472">Membrane</keyword>
<keyword evidence="1" id="KW-0812">Transmembrane</keyword>
<sequence length="69" mass="7697">MDDDALRARLRGIERRQYLLLALLVPPNYLAAADLFGYWVAGVVLFALVCLGFSFVLVKGRQRRDSAGV</sequence>
<evidence type="ECO:0000313" key="3">
    <source>
        <dbReference type="Proteomes" id="UP000509667"/>
    </source>
</evidence>
<dbReference type="RefSeq" id="WP_179910378.1">
    <property type="nucleotide sequence ID" value="NZ_CP058910.1"/>
</dbReference>
<dbReference type="EMBL" id="CP058910">
    <property type="protein sequence ID" value="QLH76438.1"/>
    <property type="molecule type" value="Genomic_DNA"/>
</dbReference>
<dbReference type="KEGG" id="hrr:HZS55_03585"/>
<dbReference type="GeneID" id="56076914"/>
<keyword evidence="1" id="KW-1133">Transmembrane helix</keyword>
<gene>
    <name evidence="2" type="ORF">HZS55_03585</name>
</gene>
<protein>
    <submittedName>
        <fullName evidence="2">Uncharacterized protein</fullName>
    </submittedName>
</protein>
<keyword evidence="3" id="KW-1185">Reference proteome</keyword>
<reference evidence="2 3" key="1">
    <citation type="submission" date="2020-07" db="EMBL/GenBank/DDBJ databases">
        <title>Halosimplex pelagicum sp. nov. and Halosimplex rubrum sp. nov., isolated from salted brown alga Laminaria, and emended description of the genus Halosimplex.</title>
        <authorList>
            <person name="Cui H."/>
        </authorList>
    </citation>
    <scope>NUCLEOTIDE SEQUENCE [LARGE SCALE GENOMIC DNA]</scope>
    <source>
        <strain evidence="2 3">R27</strain>
    </source>
</reference>
<name>A0A7D5P3J3_9EURY</name>
<proteinExistence type="predicted"/>
<dbReference type="Proteomes" id="UP000509667">
    <property type="component" value="Chromosome"/>
</dbReference>
<accession>A0A7D5P3J3</accession>
<feature type="transmembrane region" description="Helical" evidence="1">
    <location>
        <begin position="36"/>
        <end position="58"/>
    </location>
</feature>
<evidence type="ECO:0000313" key="2">
    <source>
        <dbReference type="EMBL" id="QLH76438.1"/>
    </source>
</evidence>
<dbReference type="AlphaFoldDB" id="A0A7D5P3J3"/>
<dbReference type="OrthoDB" id="240480at2157"/>
<evidence type="ECO:0000256" key="1">
    <source>
        <dbReference type="SAM" id="Phobius"/>
    </source>
</evidence>
<organism evidence="2 3">
    <name type="scientific">Halosimplex rubrum</name>
    <dbReference type="NCBI Taxonomy" id="869889"/>
    <lineage>
        <taxon>Archaea</taxon>
        <taxon>Methanobacteriati</taxon>
        <taxon>Methanobacteriota</taxon>
        <taxon>Stenosarchaea group</taxon>
        <taxon>Halobacteria</taxon>
        <taxon>Halobacteriales</taxon>
        <taxon>Haloarculaceae</taxon>
        <taxon>Halosimplex</taxon>
    </lineage>
</organism>